<dbReference type="FunFam" id="2.40.30.10:FF:000007">
    <property type="entry name" value="Translation initiation factor IF-2"/>
    <property type="match status" value="1"/>
</dbReference>
<protein>
    <recommendedName>
        <fullName evidence="2 8">Translation initiation factor IF-2</fullName>
    </recommendedName>
</protein>
<dbReference type="FunFam" id="3.40.50.10050:FF:000001">
    <property type="entry name" value="Translation initiation factor IF-2"/>
    <property type="match status" value="1"/>
</dbReference>
<feature type="compositionally biased region" description="Basic and acidic residues" evidence="10">
    <location>
        <begin position="264"/>
        <end position="274"/>
    </location>
</feature>
<dbReference type="Gene3D" id="3.40.50.300">
    <property type="entry name" value="P-loop containing nucleotide triphosphate hydrolases"/>
    <property type="match status" value="1"/>
</dbReference>
<dbReference type="GO" id="GO:0003743">
    <property type="term" value="F:translation initiation factor activity"/>
    <property type="evidence" value="ECO:0007669"/>
    <property type="project" value="UniProtKB-UniRule"/>
</dbReference>
<feature type="region of interest" description="G-domain" evidence="8">
    <location>
        <begin position="449"/>
        <end position="597"/>
    </location>
</feature>
<feature type="binding site" evidence="8">
    <location>
        <begin position="555"/>
        <end position="558"/>
    </location>
    <ligand>
        <name>GTP</name>
        <dbReference type="ChEBI" id="CHEBI:37565"/>
    </ligand>
</feature>
<dbReference type="CDD" id="cd01887">
    <property type="entry name" value="IF2_eIF5B"/>
    <property type="match status" value="1"/>
</dbReference>
<dbReference type="InterPro" id="IPR053905">
    <property type="entry name" value="EF-G-like_DII"/>
</dbReference>
<dbReference type="FunFam" id="3.40.50.300:FF:000019">
    <property type="entry name" value="Translation initiation factor IF-2"/>
    <property type="match status" value="1"/>
</dbReference>
<dbReference type="Pfam" id="PF22042">
    <property type="entry name" value="EF-G_D2"/>
    <property type="match status" value="1"/>
</dbReference>
<dbReference type="Pfam" id="PF11987">
    <property type="entry name" value="IF-2"/>
    <property type="match status" value="1"/>
</dbReference>
<proteinExistence type="inferred from homology"/>
<feature type="compositionally biased region" description="Basic and acidic residues" evidence="10">
    <location>
        <begin position="63"/>
        <end position="85"/>
    </location>
</feature>
<dbReference type="EMBL" id="WMBC01000002">
    <property type="protein sequence ID" value="MTD60281.1"/>
    <property type="molecule type" value="Genomic_DNA"/>
</dbReference>
<dbReference type="Gene3D" id="3.40.50.10050">
    <property type="entry name" value="Translation initiation factor IF- 2, domain 3"/>
    <property type="match status" value="1"/>
</dbReference>
<dbReference type="InterPro" id="IPR005225">
    <property type="entry name" value="Small_GTP-bd"/>
</dbReference>
<dbReference type="Gene3D" id="2.40.30.10">
    <property type="entry name" value="Translation factors"/>
    <property type="match status" value="2"/>
</dbReference>
<name>A0A844GHV2_9FIRM</name>
<dbReference type="AlphaFoldDB" id="A0A844GHV2"/>
<dbReference type="CDD" id="cd03702">
    <property type="entry name" value="IF2_mtIF2_II"/>
    <property type="match status" value="1"/>
</dbReference>
<comment type="function">
    <text evidence="7 8 9">One of the essential components for the initiation of protein synthesis. Protects formylmethionyl-tRNA from spontaneous hydrolysis and promotes its binding to the 30S ribosomal subunits. Also involved in the hydrolysis of GTP during the formation of the 70S ribosomal complex.</text>
</comment>
<evidence type="ECO:0000256" key="9">
    <source>
        <dbReference type="RuleBase" id="RU000644"/>
    </source>
</evidence>
<keyword evidence="5 8" id="KW-0648">Protein biosynthesis</keyword>
<comment type="subcellular location">
    <subcellularLocation>
        <location evidence="8">Cytoplasm</location>
    </subcellularLocation>
</comment>
<evidence type="ECO:0000256" key="3">
    <source>
        <dbReference type="ARBA" id="ARBA00022540"/>
    </source>
</evidence>
<dbReference type="Proteomes" id="UP000437824">
    <property type="component" value="Unassembled WGS sequence"/>
</dbReference>
<dbReference type="HAMAP" id="MF_00100_B">
    <property type="entry name" value="IF_2_B"/>
    <property type="match status" value="1"/>
</dbReference>
<dbReference type="NCBIfam" id="TIGR00231">
    <property type="entry name" value="small_GTP"/>
    <property type="match status" value="1"/>
</dbReference>
<dbReference type="SUPFAM" id="SSF50447">
    <property type="entry name" value="Translation proteins"/>
    <property type="match status" value="2"/>
</dbReference>
<feature type="domain" description="Tr-type G" evidence="11">
    <location>
        <begin position="446"/>
        <end position="615"/>
    </location>
</feature>
<feature type="region of interest" description="Disordered" evidence="10">
    <location>
        <begin position="63"/>
        <end position="367"/>
    </location>
</feature>
<dbReference type="NCBIfam" id="TIGR00487">
    <property type="entry name" value="IF-2"/>
    <property type="match status" value="1"/>
</dbReference>
<dbReference type="InterPro" id="IPR027417">
    <property type="entry name" value="P-loop_NTPase"/>
</dbReference>
<dbReference type="PROSITE" id="PS01176">
    <property type="entry name" value="IF2"/>
    <property type="match status" value="1"/>
</dbReference>
<dbReference type="GO" id="GO:0005525">
    <property type="term" value="F:GTP binding"/>
    <property type="evidence" value="ECO:0007669"/>
    <property type="project" value="UniProtKB-KW"/>
</dbReference>
<evidence type="ECO:0000313" key="13">
    <source>
        <dbReference type="Proteomes" id="UP000437824"/>
    </source>
</evidence>
<dbReference type="InterPro" id="IPR000795">
    <property type="entry name" value="T_Tr_GTP-bd_dom"/>
</dbReference>
<evidence type="ECO:0000256" key="5">
    <source>
        <dbReference type="ARBA" id="ARBA00022917"/>
    </source>
</evidence>
<feature type="compositionally biased region" description="Basic and acidic residues" evidence="10">
    <location>
        <begin position="355"/>
        <end position="367"/>
    </location>
</feature>
<feature type="compositionally biased region" description="Basic and acidic residues" evidence="10">
    <location>
        <begin position="112"/>
        <end position="144"/>
    </location>
</feature>
<dbReference type="SUPFAM" id="SSF52156">
    <property type="entry name" value="Initiation factor IF2/eIF5b, domain 3"/>
    <property type="match status" value="1"/>
</dbReference>
<reference evidence="12 13" key="1">
    <citation type="submission" date="2019-11" db="EMBL/GenBank/DDBJ databases">
        <title>Draft genome sequence of Blautia luti DSM 14534T, isolated from human stool.</title>
        <authorList>
            <person name="Ortiz R."/>
            <person name="Melis-Arcos F."/>
            <person name="Covarrubias P."/>
            <person name="Cardenas J.P."/>
            <person name="Perez-Donoso J."/>
            <person name="Almonacid D."/>
        </authorList>
    </citation>
    <scope>NUCLEOTIDE SEQUENCE [LARGE SCALE GENOMIC DNA]</scope>
    <source>
        <strain evidence="12 13">DSM 14534</strain>
    </source>
</reference>
<dbReference type="Gene3D" id="1.10.10.2480">
    <property type="match status" value="1"/>
</dbReference>
<evidence type="ECO:0000256" key="10">
    <source>
        <dbReference type="SAM" id="MobiDB-lite"/>
    </source>
</evidence>
<feature type="binding site" evidence="8">
    <location>
        <begin position="501"/>
        <end position="505"/>
    </location>
    <ligand>
        <name>GTP</name>
        <dbReference type="ChEBI" id="CHEBI:37565"/>
    </ligand>
</feature>
<keyword evidence="8" id="KW-0963">Cytoplasm</keyword>
<dbReference type="Pfam" id="PF00009">
    <property type="entry name" value="GTP_EFTU"/>
    <property type="match status" value="1"/>
</dbReference>
<dbReference type="InterPro" id="IPR015760">
    <property type="entry name" value="TIF_IF2"/>
</dbReference>
<dbReference type="InterPro" id="IPR036925">
    <property type="entry name" value="TIF_IF2_dom3_sf"/>
</dbReference>
<dbReference type="InterPro" id="IPR044145">
    <property type="entry name" value="IF2_II"/>
</dbReference>
<evidence type="ECO:0000256" key="4">
    <source>
        <dbReference type="ARBA" id="ARBA00022741"/>
    </source>
</evidence>
<keyword evidence="6 8" id="KW-0342">GTP-binding</keyword>
<dbReference type="InterPro" id="IPR000178">
    <property type="entry name" value="TF_IF2_bacterial-like"/>
</dbReference>
<feature type="compositionally biased region" description="Basic and acidic residues" evidence="10">
    <location>
        <begin position="302"/>
        <end position="324"/>
    </location>
</feature>
<dbReference type="CDD" id="cd03692">
    <property type="entry name" value="mtIF2_IVc"/>
    <property type="match status" value="1"/>
</dbReference>
<evidence type="ECO:0000256" key="2">
    <source>
        <dbReference type="ARBA" id="ARBA00020675"/>
    </source>
</evidence>
<dbReference type="SUPFAM" id="SSF52540">
    <property type="entry name" value="P-loop containing nucleoside triphosphate hydrolases"/>
    <property type="match status" value="1"/>
</dbReference>
<organism evidence="12 13">
    <name type="scientific">Blautia luti DSM 14534 = JCM 17040</name>
    <dbReference type="NCBI Taxonomy" id="649762"/>
    <lineage>
        <taxon>Bacteria</taxon>
        <taxon>Bacillati</taxon>
        <taxon>Bacillota</taxon>
        <taxon>Clostridia</taxon>
        <taxon>Lachnospirales</taxon>
        <taxon>Lachnospiraceae</taxon>
        <taxon>Blautia</taxon>
    </lineage>
</organism>
<dbReference type="InterPro" id="IPR009000">
    <property type="entry name" value="Transl_B-barrel_sf"/>
</dbReference>
<dbReference type="PROSITE" id="PS51722">
    <property type="entry name" value="G_TR_2"/>
    <property type="match status" value="1"/>
</dbReference>
<evidence type="ECO:0000256" key="7">
    <source>
        <dbReference type="ARBA" id="ARBA00025162"/>
    </source>
</evidence>
<dbReference type="Pfam" id="PF04760">
    <property type="entry name" value="IF2_N"/>
    <property type="match status" value="2"/>
</dbReference>
<accession>A0A844GHV2</accession>
<dbReference type="InterPro" id="IPR006847">
    <property type="entry name" value="IF2_N"/>
</dbReference>
<dbReference type="InterPro" id="IPR023115">
    <property type="entry name" value="TIF_IF2_dom3"/>
</dbReference>
<evidence type="ECO:0000259" key="11">
    <source>
        <dbReference type="PROSITE" id="PS51722"/>
    </source>
</evidence>
<feature type="compositionally biased region" description="Gly residues" evidence="10">
    <location>
        <begin position="169"/>
        <end position="244"/>
    </location>
</feature>
<dbReference type="GO" id="GO:0005829">
    <property type="term" value="C:cytosol"/>
    <property type="evidence" value="ECO:0007669"/>
    <property type="project" value="TreeGrafter"/>
</dbReference>
<dbReference type="RefSeq" id="WP_154779695.1">
    <property type="nucleotide sequence ID" value="NZ_WMBC01000002.1"/>
</dbReference>
<keyword evidence="3 8" id="KW-0396">Initiation factor</keyword>
<comment type="caution">
    <text evidence="12">The sequence shown here is derived from an EMBL/GenBank/DDBJ whole genome shotgun (WGS) entry which is preliminary data.</text>
</comment>
<dbReference type="PANTHER" id="PTHR43381">
    <property type="entry name" value="TRANSLATION INITIATION FACTOR IF-2-RELATED"/>
    <property type="match status" value="1"/>
</dbReference>
<dbReference type="GO" id="GO:0003924">
    <property type="term" value="F:GTPase activity"/>
    <property type="evidence" value="ECO:0007669"/>
    <property type="project" value="UniProtKB-UniRule"/>
</dbReference>
<comment type="similarity">
    <text evidence="1 8 9">Belongs to the TRAFAC class translation factor GTPase superfamily. Classic translation factor GTPase family. IF-2 subfamily.</text>
</comment>
<gene>
    <name evidence="8 12" type="primary">infB</name>
    <name evidence="12" type="ORF">GKZ57_03145</name>
</gene>
<evidence type="ECO:0000313" key="12">
    <source>
        <dbReference type="EMBL" id="MTD60281.1"/>
    </source>
</evidence>
<feature type="binding site" evidence="8">
    <location>
        <begin position="455"/>
        <end position="462"/>
    </location>
    <ligand>
        <name>GTP</name>
        <dbReference type="ChEBI" id="CHEBI:37565"/>
    </ligand>
</feature>
<evidence type="ECO:0000256" key="8">
    <source>
        <dbReference type="HAMAP-Rule" id="MF_00100"/>
    </source>
</evidence>
<dbReference type="FunFam" id="2.40.30.10:FF:000008">
    <property type="entry name" value="Translation initiation factor IF-2"/>
    <property type="match status" value="1"/>
</dbReference>
<evidence type="ECO:0000256" key="1">
    <source>
        <dbReference type="ARBA" id="ARBA00007733"/>
    </source>
</evidence>
<evidence type="ECO:0000256" key="6">
    <source>
        <dbReference type="ARBA" id="ARBA00023134"/>
    </source>
</evidence>
<dbReference type="PANTHER" id="PTHR43381:SF5">
    <property type="entry name" value="TR-TYPE G DOMAIN-CONTAINING PROTEIN"/>
    <property type="match status" value="1"/>
</dbReference>
<keyword evidence="4 8" id="KW-0547">Nucleotide-binding</keyword>
<sequence length="945" mass="103039">MSKLRVHELAKELGRQNKEVIEFLKSRGVEVRSHMSMVDEPLISVVKNRFSNNNRGKEHIAKLDTPKTEEKVVTAKSEGDKAETPKKKKNIIRVYHAQNASDGGKTTRKKPAKAEGERTGAPRNTEGKSSDNRTDGERPRRNNGDRSNAGNRRPQGDGNRQGRSQGEGRAQGDGNRQGGRFGGQGRSQGDGQGRQGGRPQGDGNRQGGRFGGQGRSQGDGQGRQGGRPQGDGNRQGGRFGGQGRSQGDNRQGGRPQGNGQGRPDGNRSEGRDGRFGGGQGRQGQRQNTRKNDDMVFAPELTKTSKDSKRERDRENKNKKKDFDKSQGGGRRPNQGGFNKNSRIPKALQKPTPQPKQEEKKPEVKEITLPEKMTIRELAEAMKMQPSVIVKKLFMEGMMVTVNHEIDFEKAQEIALDYDIIAEKEEKVDVIEELLKEDEEDEKDMVPRPPVVCVMGHVDHGKTSLLDAIRKTNVTRGEAGGITQHIGASVVEVNGQKITFLDTPGHEAFTAMRMRGANSTDIAVLVVAADDGVMPQTVEAISHAKAAGVEIIVAINKIDKPSANIERVKQELSEYELIPEDWGGSTIFVPVSAHTGEGIDTLLEMILLTAEVCELKANPNREARGLVIEAQLDKGKGPVATILVQKGTLHVGDFIAAGACSGKVRAMMDDKGRRIKEAGPSTPVEILGLGDVPNAGEILLAFESDKEAKNFAGAFVSENKNRLLEETKGKLSLDNLFDQIQASDLKELPIIVKADVQGSVEAVKQSLTKLSNEEVVVKVIHGGVGAVNESDVSLAATSNAIIIGFNVRPDATAKQLAEQEGVDLRLYRVIYQAIEDVESAMKGMLDPVYEEKVIGHAEVRQLFKASGVGTIAGSYILDGVFQRNCKVRISREGEQIFEGELASLKRFKDDVKEVKAGYECGLVFDGFNDVKEEDKVEAYIMVEVPR</sequence>